<dbReference type="GO" id="GO:0009279">
    <property type="term" value="C:cell outer membrane"/>
    <property type="evidence" value="ECO:0007669"/>
    <property type="project" value="UniProtKB-SubCell"/>
</dbReference>
<dbReference type="CDD" id="cd07185">
    <property type="entry name" value="OmpA_C-like"/>
    <property type="match status" value="1"/>
</dbReference>
<protein>
    <submittedName>
        <fullName evidence="6">OmpA family protein</fullName>
    </submittedName>
</protein>
<evidence type="ECO:0000256" key="1">
    <source>
        <dbReference type="ARBA" id="ARBA00004442"/>
    </source>
</evidence>
<dbReference type="Pfam" id="PF00691">
    <property type="entry name" value="OmpA"/>
    <property type="match status" value="1"/>
</dbReference>
<reference evidence="6" key="1">
    <citation type="submission" date="2020-12" db="EMBL/GenBank/DDBJ databases">
        <title>Genomic characterization of non-nitrogen-fixing Frankia strains.</title>
        <authorList>
            <person name="Carlos-Shanley C."/>
            <person name="Guerra T."/>
            <person name="Hahn D."/>
        </authorList>
    </citation>
    <scope>NUCLEOTIDE SEQUENCE</scope>
    <source>
        <strain evidence="6">CN6</strain>
    </source>
</reference>
<dbReference type="PRINTS" id="PR01023">
    <property type="entry name" value="NAFLGMOTY"/>
</dbReference>
<organism evidence="6 7">
    <name type="scientific">Frankia nepalensis</name>
    <dbReference type="NCBI Taxonomy" id="1836974"/>
    <lineage>
        <taxon>Bacteria</taxon>
        <taxon>Bacillati</taxon>
        <taxon>Actinomycetota</taxon>
        <taxon>Actinomycetes</taxon>
        <taxon>Frankiales</taxon>
        <taxon>Frankiaceae</taxon>
        <taxon>Frankia</taxon>
    </lineage>
</organism>
<dbReference type="PROSITE" id="PS51123">
    <property type="entry name" value="OMPA_2"/>
    <property type="match status" value="1"/>
</dbReference>
<comment type="subcellular location">
    <subcellularLocation>
        <location evidence="1">Cell outer membrane</location>
    </subcellularLocation>
</comment>
<dbReference type="AlphaFoldDB" id="A0A937UQL8"/>
<dbReference type="InterPro" id="IPR050330">
    <property type="entry name" value="Bact_OuterMem_StrucFunc"/>
</dbReference>
<dbReference type="InterPro" id="IPR006665">
    <property type="entry name" value="OmpA-like"/>
</dbReference>
<dbReference type="Proteomes" id="UP000604475">
    <property type="component" value="Unassembled WGS sequence"/>
</dbReference>
<sequence length="365" mass="36179">MILPAMPHLRRPRPVAFVVSLLIAWLVLGLLAFGLRRGPIEKNLAERASDAVRRAGAAHIEVTVTGTVAILHGDFASPAAAQAALRAAKVDGVSSARLGDDALVATRPARPLVLTYADGQLTVRATVPDPERRAALLADVADVTGGRLTSDITVDPSAGAPQLPPLAGLVTALTRAPGTYTLTVDGSSLALTGTVANESTRVGLGAAVLTAGRAGDAGVVLDNQLVIAATGADEGGAGGTPAGGESAEAALAAATAGHPVTFAPGSAALSAADRASLDGVAAALRAGAPPALVAGHADSTGPVAFNQTLSLRRAEAAVAYLVSKGVPPTSLRAVGFGSSRPAADNATAGGRATNRRVEITFDSPA</sequence>
<keyword evidence="3" id="KW-0998">Cell outer membrane</keyword>
<dbReference type="InterPro" id="IPR006664">
    <property type="entry name" value="OMP_bac"/>
</dbReference>
<accession>A0A937UQL8</accession>
<dbReference type="PANTHER" id="PTHR30329:SF21">
    <property type="entry name" value="LIPOPROTEIN YIAD-RELATED"/>
    <property type="match status" value="1"/>
</dbReference>
<keyword evidence="2 4" id="KW-0472">Membrane</keyword>
<dbReference type="PRINTS" id="PR01021">
    <property type="entry name" value="OMPADOMAIN"/>
</dbReference>
<evidence type="ECO:0000256" key="3">
    <source>
        <dbReference type="ARBA" id="ARBA00023237"/>
    </source>
</evidence>
<keyword evidence="7" id="KW-1185">Reference proteome</keyword>
<evidence type="ECO:0000313" key="7">
    <source>
        <dbReference type="Proteomes" id="UP000604475"/>
    </source>
</evidence>
<proteinExistence type="predicted"/>
<feature type="domain" description="OmpA-like" evidence="5">
    <location>
        <begin position="249"/>
        <end position="365"/>
    </location>
</feature>
<dbReference type="PANTHER" id="PTHR30329">
    <property type="entry name" value="STATOR ELEMENT OF FLAGELLAR MOTOR COMPLEX"/>
    <property type="match status" value="1"/>
</dbReference>
<evidence type="ECO:0000259" key="5">
    <source>
        <dbReference type="PROSITE" id="PS51123"/>
    </source>
</evidence>
<dbReference type="SUPFAM" id="SSF103088">
    <property type="entry name" value="OmpA-like"/>
    <property type="match status" value="1"/>
</dbReference>
<evidence type="ECO:0000256" key="4">
    <source>
        <dbReference type="PROSITE-ProRule" id="PRU00473"/>
    </source>
</evidence>
<evidence type="ECO:0000256" key="2">
    <source>
        <dbReference type="ARBA" id="ARBA00023136"/>
    </source>
</evidence>
<dbReference type="EMBL" id="JAEACQ010000244">
    <property type="protein sequence ID" value="MBL7630223.1"/>
    <property type="molecule type" value="Genomic_DNA"/>
</dbReference>
<dbReference type="Gene3D" id="3.30.1330.60">
    <property type="entry name" value="OmpA-like domain"/>
    <property type="match status" value="1"/>
</dbReference>
<evidence type="ECO:0000313" key="6">
    <source>
        <dbReference type="EMBL" id="MBL7630223.1"/>
    </source>
</evidence>
<dbReference type="Gene3D" id="3.40.1520.20">
    <property type="match status" value="1"/>
</dbReference>
<comment type="caution">
    <text evidence="6">The sequence shown here is derived from an EMBL/GenBank/DDBJ whole genome shotgun (WGS) entry which is preliminary data.</text>
</comment>
<gene>
    <name evidence="6" type="ORF">I7412_24280</name>
</gene>
<name>A0A937UQL8_9ACTN</name>
<dbReference type="InterPro" id="IPR036737">
    <property type="entry name" value="OmpA-like_sf"/>
</dbReference>